<sequence>MFTDQQIHLLHNQQPITDEPPWSGGDERAIDGFYKFIFARVSQLTMAKVHAEWEHYGSGYASFIDACFHKDKAHLHGQIEPEQRRLQVLFSRLSPYFVMLETEAPLSGFKLLPSFSGLDQLSGPDILNLAQAVQPVLEDFGLVRLYQSDLETTLSRKVKVPTVLNEGACREFDALFYWED</sequence>
<organism evidence="1 2">
    <name type="scientific">Hahella chejuensis (strain KCTC 2396)</name>
    <dbReference type="NCBI Taxonomy" id="349521"/>
    <lineage>
        <taxon>Bacteria</taxon>
        <taxon>Pseudomonadati</taxon>
        <taxon>Pseudomonadota</taxon>
        <taxon>Gammaproteobacteria</taxon>
        <taxon>Oceanospirillales</taxon>
        <taxon>Hahellaceae</taxon>
        <taxon>Hahella</taxon>
    </lineage>
</organism>
<dbReference type="EMBL" id="CP000155">
    <property type="protein sequence ID" value="ABC29608.1"/>
    <property type="molecule type" value="Genomic_DNA"/>
</dbReference>
<accession>Q2SIB6</accession>
<proteinExistence type="predicted"/>
<dbReference type="RefSeq" id="WP_011396677.1">
    <property type="nucleotide sequence ID" value="NC_007645.1"/>
</dbReference>
<dbReference type="Proteomes" id="UP000000238">
    <property type="component" value="Chromosome"/>
</dbReference>
<dbReference type="KEGG" id="hch:HCH_02830"/>
<dbReference type="OrthoDB" id="2678393at2"/>
<evidence type="ECO:0000313" key="1">
    <source>
        <dbReference type="EMBL" id="ABC29608.1"/>
    </source>
</evidence>
<name>Q2SIB6_HAHCH</name>
<protein>
    <submittedName>
        <fullName evidence="1">Uncharacterized protein</fullName>
    </submittedName>
</protein>
<gene>
    <name evidence="1" type="ordered locus">HCH_02830</name>
</gene>
<dbReference type="STRING" id="349521.HCH_02830"/>
<reference evidence="1 2" key="1">
    <citation type="journal article" date="2005" name="Nucleic Acids Res.">
        <title>Genomic blueprint of Hahella chejuensis, a marine microbe producing an algicidal agent.</title>
        <authorList>
            <person name="Jeong H."/>
            <person name="Yim J.H."/>
            <person name="Lee C."/>
            <person name="Choi S.-H."/>
            <person name="Park Y.K."/>
            <person name="Yoon S.H."/>
            <person name="Hur C.-G."/>
            <person name="Kang H.-Y."/>
            <person name="Kim D."/>
            <person name="Lee H.H."/>
            <person name="Park K.H."/>
            <person name="Park S.-H."/>
            <person name="Park H.-S."/>
            <person name="Lee H.K."/>
            <person name="Oh T.K."/>
            <person name="Kim J.F."/>
        </authorList>
    </citation>
    <scope>NUCLEOTIDE SEQUENCE [LARGE SCALE GENOMIC DNA]</scope>
    <source>
        <strain evidence="1 2">KCTC 2396</strain>
    </source>
</reference>
<evidence type="ECO:0000313" key="2">
    <source>
        <dbReference type="Proteomes" id="UP000000238"/>
    </source>
</evidence>
<dbReference type="AlphaFoldDB" id="Q2SIB6"/>
<dbReference type="eggNOG" id="ENOG5032XK6">
    <property type="taxonomic scope" value="Bacteria"/>
</dbReference>
<keyword evidence="2" id="KW-1185">Reference proteome</keyword>
<dbReference type="HOGENOM" id="CLU_1389636_0_0_6"/>